<evidence type="ECO:0000256" key="1">
    <source>
        <dbReference type="ARBA" id="ARBA00004613"/>
    </source>
</evidence>
<comment type="similarity">
    <text evidence="2 12">Belongs to the cutinase family.</text>
</comment>
<dbReference type="EMBL" id="BANT01000024">
    <property type="protein sequence ID" value="GAC57720.1"/>
    <property type="molecule type" value="Genomic_DNA"/>
</dbReference>
<dbReference type="InterPro" id="IPR000675">
    <property type="entry name" value="Cutinase/axe"/>
</dbReference>
<evidence type="ECO:0000256" key="11">
    <source>
        <dbReference type="PIRSR" id="PIRSR611150-2"/>
    </source>
</evidence>
<keyword evidence="5 12" id="KW-0964">Secreted</keyword>
<feature type="chain" id="PRO_5005139095" description="Cutinase" evidence="12">
    <location>
        <begin position="31"/>
        <end position="239"/>
    </location>
</feature>
<organism evidence="13 14">
    <name type="scientific">Gordonia hirsuta DSM 44140 = NBRC 16056</name>
    <dbReference type="NCBI Taxonomy" id="1121927"/>
    <lineage>
        <taxon>Bacteria</taxon>
        <taxon>Bacillati</taxon>
        <taxon>Actinomycetota</taxon>
        <taxon>Actinomycetes</taxon>
        <taxon>Mycobacteriales</taxon>
        <taxon>Gordoniaceae</taxon>
        <taxon>Gordonia</taxon>
    </lineage>
</organism>
<comment type="function">
    <text evidence="12">Catalyzes the hydrolysis of complex carboxylic polyesters found in the cell wall of plants. Degrades cutin, a macromolecule that forms the structure of the plant cuticle.</text>
</comment>
<keyword evidence="4 12" id="KW-0719">Serine esterase</keyword>
<protein>
    <recommendedName>
        <fullName evidence="3 12">Cutinase</fullName>
        <ecNumber evidence="12">3.1.1.-</ecNumber>
    </recommendedName>
</protein>
<evidence type="ECO:0000256" key="12">
    <source>
        <dbReference type="RuleBase" id="RU361263"/>
    </source>
</evidence>
<dbReference type="SUPFAM" id="SSF53474">
    <property type="entry name" value="alpha/beta-Hydrolases"/>
    <property type="match status" value="1"/>
</dbReference>
<evidence type="ECO:0000256" key="2">
    <source>
        <dbReference type="ARBA" id="ARBA00007534"/>
    </source>
</evidence>
<dbReference type="Proteomes" id="UP000053405">
    <property type="component" value="Unassembled WGS sequence"/>
</dbReference>
<evidence type="ECO:0000256" key="7">
    <source>
        <dbReference type="ARBA" id="ARBA00022801"/>
    </source>
</evidence>
<dbReference type="InterPro" id="IPR029058">
    <property type="entry name" value="AB_hydrolase_fold"/>
</dbReference>
<feature type="active site" description="Proton donor/acceptor" evidence="10">
    <location>
        <position position="218"/>
    </location>
</feature>
<feature type="active site" description="Nucleophile" evidence="10">
    <location>
        <position position="124"/>
    </location>
</feature>
<feature type="disulfide bond" evidence="11">
    <location>
        <begin position="199"/>
        <end position="206"/>
    </location>
</feature>
<comment type="caution">
    <text evidence="13">The sequence shown here is derived from an EMBL/GenBank/DDBJ whole genome shotgun (WGS) entry which is preliminary data.</text>
</comment>
<comment type="catalytic activity">
    <reaction evidence="9">
        <text>cutin + H2O = cutin monomers.</text>
        <dbReference type="EC" id="3.1.1.74"/>
    </reaction>
</comment>
<comment type="subcellular location">
    <subcellularLocation>
        <location evidence="1 12">Secreted</location>
    </subcellularLocation>
</comment>
<accession>L7L993</accession>
<dbReference type="GO" id="GO:0050525">
    <property type="term" value="F:cutinase activity"/>
    <property type="evidence" value="ECO:0007669"/>
    <property type="project" value="UniProtKB-EC"/>
</dbReference>
<dbReference type="InterPro" id="IPR043580">
    <property type="entry name" value="CUTINASE_1"/>
</dbReference>
<dbReference type="PROSITE" id="PS00155">
    <property type="entry name" value="CUTINASE_1"/>
    <property type="match status" value="1"/>
</dbReference>
<evidence type="ECO:0000256" key="5">
    <source>
        <dbReference type="ARBA" id="ARBA00022525"/>
    </source>
</evidence>
<keyword evidence="14" id="KW-1185">Reference proteome</keyword>
<evidence type="ECO:0000256" key="10">
    <source>
        <dbReference type="PIRSR" id="PIRSR611150-1"/>
    </source>
</evidence>
<dbReference type="PANTHER" id="PTHR33630:SF9">
    <property type="entry name" value="CUTINASE 4"/>
    <property type="match status" value="1"/>
</dbReference>
<dbReference type="RefSeq" id="WP_005940423.1">
    <property type="nucleotide sequence ID" value="NZ_ATVK01000051.1"/>
</dbReference>
<dbReference type="Pfam" id="PF01083">
    <property type="entry name" value="Cutinase"/>
    <property type="match status" value="1"/>
</dbReference>
<dbReference type="PANTHER" id="PTHR33630">
    <property type="entry name" value="CUTINASE RV1984C-RELATED-RELATED"/>
    <property type="match status" value="1"/>
</dbReference>
<dbReference type="eggNOG" id="ENOG5030PZC">
    <property type="taxonomic scope" value="Bacteria"/>
</dbReference>
<feature type="signal peptide" evidence="12">
    <location>
        <begin position="1"/>
        <end position="30"/>
    </location>
</feature>
<feature type="disulfide bond" evidence="11">
    <location>
        <begin position="34"/>
        <end position="113"/>
    </location>
</feature>
<evidence type="ECO:0000256" key="9">
    <source>
        <dbReference type="ARBA" id="ARBA00034045"/>
    </source>
</evidence>
<keyword evidence="7 12" id="KW-0378">Hydrolase</keyword>
<dbReference type="InterPro" id="IPR011150">
    <property type="entry name" value="Cutinase_monf"/>
</dbReference>
<dbReference type="EC" id="3.1.1.-" evidence="12"/>
<sequence>MKIVRLPAILLTALLAVTGVLTIGAGPSSAAPGCPDVQVVFARGTLEGGAPVGFTGQSFAAALDNRLAGKSVRTSAVRYPASGNFNNRVAFVQNVVTGIRNAQAQILSTIRRCPGTDIVLGGYSQGAAVVAYAVADRFDIPAKYERYRSQAPDPLPSEVARHISAVVLFGPPSARWLRDIGAPPIRTGGAYRGKTARYCNGGDNVCDGAPVGQPTAVHVLYSVDGTTVRAADFSARRIR</sequence>
<evidence type="ECO:0000313" key="13">
    <source>
        <dbReference type="EMBL" id="GAC57720.1"/>
    </source>
</evidence>
<feature type="active site" evidence="10">
    <location>
        <position position="203"/>
    </location>
</feature>
<dbReference type="GO" id="GO:0005576">
    <property type="term" value="C:extracellular region"/>
    <property type="evidence" value="ECO:0007669"/>
    <property type="project" value="UniProtKB-SubCell"/>
</dbReference>
<keyword evidence="8 11" id="KW-1015">Disulfide bond</keyword>
<evidence type="ECO:0000256" key="8">
    <source>
        <dbReference type="ARBA" id="ARBA00023157"/>
    </source>
</evidence>
<dbReference type="OrthoDB" id="3690529at2"/>
<dbReference type="Gene3D" id="3.40.50.1820">
    <property type="entry name" value="alpha/beta hydrolase"/>
    <property type="match status" value="1"/>
</dbReference>
<evidence type="ECO:0000313" key="14">
    <source>
        <dbReference type="Proteomes" id="UP000053405"/>
    </source>
</evidence>
<evidence type="ECO:0000256" key="4">
    <source>
        <dbReference type="ARBA" id="ARBA00022487"/>
    </source>
</evidence>
<dbReference type="SMART" id="SM01110">
    <property type="entry name" value="Cutinase"/>
    <property type="match status" value="1"/>
</dbReference>
<evidence type="ECO:0000256" key="6">
    <source>
        <dbReference type="ARBA" id="ARBA00022729"/>
    </source>
</evidence>
<keyword evidence="6 12" id="KW-0732">Signal</keyword>
<reference evidence="13 14" key="1">
    <citation type="submission" date="2012-12" db="EMBL/GenBank/DDBJ databases">
        <title>Whole genome shotgun sequence of Gordonia hirsuta NBRC 16056.</title>
        <authorList>
            <person name="Isaki-Nakamura S."/>
            <person name="Hosoyama A."/>
            <person name="Tsuchikane K."/>
            <person name="Katsumata H."/>
            <person name="Baba S."/>
            <person name="Yamazaki S."/>
            <person name="Fujita N."/>
        </authorList>
    </citation>
    <scope>NUCLEOTIDE SEQUENCE [LARGE SCALE GENOMIC DNA]</scope>
    <source>
        <strain evidence="13 14">NBRC 16056</strain>
    </source>
</reference>
<gene>
    <name evidence="13" type="ORF">GOHSU_24_00090</name>
</gene>
<evidence type="ECO:0000256" key="3">
    <source>
        <dbReference type="ARBA" id="ARBA00013095"/>
    </source>
</evidence>
<dbReference type="STRING" id="1121927.GOHSU_24_00090"/>
<proteinExistence type="inferred from homology"/>
<dbReference type="AlphaFoldDB" id="L7L993"/>
<name>L7L993_9ACTN</name>
<dbReference type="PRINTS" id="PR00129">
    <property type="entry name" value="CUTINASE"/>
</dbReference>